<protein>
    <submittedName>
        <fullName evidence="1">Uncharacterized protein</fullName>
    </submittedName>
</protein>
<gene>
    <name evidence="1" type="ORF">PCOR1329_LOCUS23304</name>
</gene>
<evidence type="ECO:0000313" key="1">
    <source>
        <dbReference type="EMBL" id="CAK0822235.1"/>
    </source>
</evidence>
<comment type="caution">
    <text evidence="1">The sequence shown here is derived from an EMBL/GenBank/DDBJ whole genome shotgun (WGS) entry which is preliminary data.</text>
</comment>
<dbReference type="Proteomes" id="UP001189429">
    <property type="component" value="Unassembled WGS sequence"/>
</dbReference>
<reference evidence="1" key="1">
    <citation type="submission" date="2023-10" db="EMBL/GenBank/DDBJ databases">
        <authorList>
            <person name="Chen Y."/>
            <person name="Shah S."/>
            <person name="Dougan E. K."/>
            <person name="Thang M."/>
            <person name="Chan C."/>
        </authorList>
    </citation>
    <scope>NUCLEOTIDE SEQUENCE [LARGE SCALE GENOMIC DNA]</scope>
</reference>
<proteinExistence type="predicted"/>
<evidence type="ECO:0000313" key="2">
    <source>
        <dbReference type="Proteomes" id="UP001189429"/>
    </source>
</evidence>
<keyword evidence="2" id="KW-1185">Reference proteome</keyword>
<name>A0ABN9RSH9_9DINO</name>
<accession>A0ABN9RSH9</accession>
<dbReference type="EMBL" id="CAUYUJ010007880">
    <property type="protein sequence ID" value="CAK0822235.1"/>
    <property type="molecule type" value="Genomic_DNA"/>
</dbReference>
<organism evidence="1 2">
    <name type="scientific">Prorocentrum cordatum</name>
    <dbReference type="NCBI Taxonomy" id="2364126"/>
    <lineage>
        <taxon>Eukaryota</taxon>
        <taxon>Sar</taxon>
        <taxon>Alveolata</taxon>
        <taxon>Dinophyceae</taxon>
        <taxon>Prorocentrales</taxon>
        <taxon>Prorocentraceae</taxon>
        <taxon>Prorocentrum</taxon>
    </lineage>
</organism>
<sequence>MHSWGSVRIPRGCPHMYNTIKEKCFDGMPPRVHSCARAAHSCCRKIVSFASWPKRRNWQLLSRSYETLLKRFSPGFEVWRLRDAAPTLRDGIAKLRAHPNGSGCTCFRRGSRKLPVEGVVADAGQFFESVRASDADAAAALFRRAAHSGAPDRVTVSRSMRRRAFLGGRLDNPRHDLKTFAFMELALCLAAFARMTFVSVGDVVAEFTGVPIGGFMRKVRCSLILCRWETEWDEDDAHLQAQCFVPPGWRWSDAAACSRYVDDMIMLSRVLCRTCLEDALKCMHDVPFELSPRSRRLKWLDLTVDLDSLMIDLFPKAFSTAPAWASSPSALRAHVLSRVARWREVGMCLDQVIHHSARLVADLKARGWAPHHFRHVWFSARGCQASMEMDVARLSLRVAAGLPLQ</sequence>